<gene>
    <name evidence="3" type="ORF">EDD77_102103</name>
    <name evidence="2" type="ORF">QUW08_11595</name>
</gene>
<evidence type="ECO:0000313" key="5">
    <source>
        <dbReference type="Proteomes" id="UP001529380"/>
    </source>
</evidence>
<dbReference type="SUPFAM" id="SSF52218">
    <property type="entry name" value="Flavoproteins"/>
    <property type="match status" value="1"/>
</dbReference>
<organism evidence="3 4">
    <name type="scientific">Allofournierella massiliensis</name>
    <dbReference type="NCBI Taxonomy" id="1650663"/>
    <lineage>
        <taxon>Bacteria</taxon>
        <taxon>Bacillati</taxon>
        <taxon>Bacillota</taxon>
        <taxon>Clostridia</taxon>
        <taxon>Eubacteriales</taxon>
        <taxon>Oscillospiraceae</taxon>
        <taxon>Allofournierella</taxon>
    </lineage>
</organism>
<keyword evidence="5" id="KW-1185">Reference proteome</keyword>
<proteinExistence type="predicted"/>
<evidence type="ECO:0000313" key="2">
    <source>
        <dbReference type="EMBL" id="MDM8201929.1"/>
    </source>
</evidence>
<dbReference type="GO" id="GO:0070819">
    <property type="term" value="F:menaquinone-dependent protoporphyrinogen oxidase activity"/>
    <property type="evidence" value="ECO:0007669"/>
    <property type="project" value="TreeGrafter"/>
</dbReference>
<reference evidence="2 5" key="2">
    <citation type="submission" date="2023-06" db="EMBL/GenBank/DDBJ databases">
        <title>Identification and characterization of horizontal gene transfer across gut microbiota members of farm animals based on homology search.</title>
        <authorList>
            <person name="Schwarzerova J."/>
            <person name="Nykrynova M."/>
            <person name="Jureckova K."/>
            <person name="Cejkova D."/>
            <person name="Rychlik I."/>
        </authorList>
    </citation>
    <scope>NUCLEOTIDE SEQUENCE [LARGE SCALE GENOMIC DNA]</scope>
    <source>
        <strain evidence="2 5">ET340</strain>
    </source>
</reference>
<reference evidence="2" key="3">
    <citation type="submission" date="2023-06" db="EMBL/GenBank/DDBJ databases">
        <authorList>
            <person name="Zeman M."/>
            <person name="Kubasova T."/>
            <person name="Jahodarova E."/>
            <person name="Nykrynova M."/>
            <person name="Rychlik I."/>
        </authorList>
    </citation>
    <scope>NUCLEOTIDE SEQUENCE</scope>
    <source>
        <strain evidence="2">ET340</strain>
    </source>
</reference>
<dbReference type="GO" id="GO:0006783">
    <property type="term" value="P:heme biosynthetic process"/>
    <property type="evidence" value="ECO:0007669"/>
    <property type="project" value="TreeGrafter"/>
</dbReference>
<dbReference type="OrthoDB" id="2146857at2"/>
<dbReference type="Proteomes" id="UP000295184">
    <property type="component" value="Unassembled WGS sequence"/>
</dbReference>
<feature type="domain" description="Flavodoxin" evidence="1">
    <location>
        <begin position="4"/>
        <end position="140"/>
    </location>
</feature>
<accession>A0A4R1R6Z9</accession>
<evidence type="ECO:0000313" key="3">
    <source>
        <dbReference type="EMBL" id="TCL61364.1"/>
    </source>
</evidence>
<dbReference type="Pfam" id="PF12724">
    <property type="entry name" value="Flavodoxin_5"/>
    <property type="match status" value="1"/>
</dbReference>
<dbReference type="PANTHER" id="PTHR38030">
    <property type="entry name" value="PROTOPORPHYRINOGEN IX DEHYDROGENASE [MENAQUINONE]"/>
    <property type="match status" value="1"/>
</dbReference>
<dbReference type="PANTHER" id="PTHR38030:SF2">
    <property type="entry name" value="PROTOPORPHYRINOGEN IX DEHYDROGENASE [QUINONE]"/>
    <property type="match status" value="1"/>
</dbReference>
<dbReference type="InterPro" id="IPR029039">
    <property type="entry name" value="Flavoprotein-like_sf"/>
</dbReference>
<dbReference type="InterPro" id="IPR052200">
    <property type="entry name" value="Protoporphyrinogen_IX_DH"/>
</dbReference>
<sequence>MKSVILYGSRYGSARRYAQELSKQTDIPAVSYQEAPPLSKLETIVYIGALYAGGVLGLTKTLRRQSFGEHQRLVIVTVGLADPDIPQNRENIRNSLQKQIPAQLYGRAAVFHLRGAIDYQALSLGHRTMMALLHRSLQKKPAEEWSEEDKALMETYGKQADFVDFASLRPIINEMQRESR</sequence>
<dbReference type="RefSeq" id="WP_058966228.1">
    <property type="nucleotide sequence ID" value="NZ_CABKVM010000019.1"/>
</dbReference>
<dbReference type="GeneID" id="97381214"/>
<name>A0A4R1R6Z9_9FIRM</name>
<dbReference type="EMBL" id="JAUDCL010000023">
    <property type="protein sequence ID" value="MDM8201929.1"/>
    <property type="molecule type" value="Genomic_DNA"/>
</dbReference>
<reference evidence="3 4" key="1">
    <citation type="submission" date="2019-03" db="EMBL/GenBank/DDBJ databases">
        <title>Genomic Encyclopedia of Type Strains, Phase IV (KMG-IV): sequencing the most valuable type-strain genomes for metagenomic binning, comparative biology and taxonomic classification.</title>
        <authorList>
            <person name="Goeker M."/>
        </authorList>
    </citation>
    <scope>NUCLEOTIDE SEQUENCE [LARGE SCALE GENOMIC DNA]</scope>
    <source>
        <strain evidence="3 4">DSM 100451</strain>
    </source>
</reference>
<dbReference type="EMBL" id="SLUM01000002">
    <property type="protein sequence ID" value="TCL61364.1"/>
    <property type="molecule type" value="Genomic_DNA"/>
</dbReference>
<dbReference type="STRING" id="1650663.GCA_001486665_02938"/>
<comment type="caution">
    <text evidence="3">The sequence shown here is derived from an EMBL/GenBank/DDBJ whole genome shotgun (WGS) entry which is preliminary data.</text>
</comment>
<dbReference type="GO" id="GO:0010181">
    <property type="term" value="F:FMN binding"/>
    <property type="evidence" value="ECO:0007669"/>
    <property type="project" value="TreeGrafter"/>
</dbReference>
<dbReference type="AlphaFoldDB" id="A0A4R1R6Z9"/>
<protein>
    <submittedName>
        <fullName evidence="2">Flavodoxin domain-containing protein</fullName>
    </submittedName>
    <submittedName>
        <fullName evidence="3">Flavodoxin-like protein</fullName>
    </submittedName>
</protein>
<evidence type="ECO:0000313" key="4">
    <source>
        <dbReference type="Proteomes" id="UP000295184"/>
    </source>
</evidence>
<dbReference type="InterPro" id="IPR026816">
    <property type="entry name" value="Flavodoxin_dom"/>
</dbReference>
<dbReference type="Proteomes" id="UP001529380">
    <property type="component" value="Unassembled WGS sequence"/>
</dbReference>
<evidence type="ECO:0000259" key="1">
    <source>
        <dbReference type="Pfam" id="PF12724"/>
    </source>
</evidence>